<accession>A0A8R1XU08</accession>
<organism evidence="5 6">
    <name type="scientific">Onchocerca volvulus</name>
    <dbReference type="NCBI Taxonomy" id="6282"/>
    <lineage>
        <taxon>Eukaryota</taxon>
        <taxon>Metazoa</taxon>
        <taxon>Ecdysozoa</taxon>
        <taxon>Nematoda</taxon>
        <taxon>Chromadorea</taxon>
        <taxon>Rhabditida</taxon>
        <taxon>Spirurina</taxon>
        <taxon>Spiruromorpha</taxon>
        <taxon>Filarioidea</taxon>
        <taxon>Onchocercidae</taxon>
        <taxon>Onchocerca</taxon>
    </lineage>
</organism>
<proteinExistence type="predicted"/>
<dbReference type="Gene3D" id="3.80.10.10">
    <property type="entry name" value="Ribonuclease Inhibitor"/>
    <property type="match status" value="1"/>
</dbReference>
<keyword evidence="1" id="KW-0433">Leucine-rich repeat</keyword>
<dbReference type="SUPFAM" id="SSF52058">
    <property type="entry name" value="L domain-like"/>
    <property type="match status" value="1"/>
</dbReference>
<feature type="transmembrane region" description="Helical" evidence="4">
    <location>
        <begin position="399"/>
        <end position="419"/>
    </location>
</feature>
<evidence type="ECO:0008006" key="7">
    <source>
        <dbReference type="Google" id="ProtNLM"/>
    </source>
</evidence>
<dbReference type="SMART" id="SM00369">
    <property type="entry name" value="LRR_TYP"/>
    <property type="match status" value="4"/>
</dbReference>
<dbReference type="EnsemblMetazoa" id="OVOC3650.1">
    <property type="protein sequence ID" value="OVOC3650.1"/>
    <property type="gene ID" value="WBGene00240459"/>
</dbReference>
<name>A0A8R1XU08_ONCVO</name>
<dbReference type="PANTHER" id="PTHR48051:SF42">
    <property type="entry name" value="LEUCINE-RICH REPEAT-CONTAINING PROTEIN 18-LIKE"/>
    <property type="match status" value="1"/>
</dbReference>
<dbReference type="Proteomes" id="UP000024404">
    <property type="component" value="Unassembled WGS sequence"/>
</dbReference>
<evidence type="ECO:0000256" key="3">
    <source>
        <dbReference type="SAM" id="MobiDB-lite"/>
    </source>
</evidence>
<evidence type="ECO:0000313" key="5">
    <source>
        <dbReference type="EnsemblMetazoa" id="OVOC3650.1"/>
    </source>
</evidence>
<dbReference type="AlphaFoldDB" id="A0A8R1XU08"/>
<evidence type="ECO:0000256" key="1">
    <source>
        <dbReference type="ARBA" id="ARBA00022614"/>
    </source>
</evidence>
<dbReference type="InterPro" id="IPR001611">
    <property type="entry name" value="Leu-rich_rpt"/>
</dbReference>
<keyword evidence="4" id="KW-0472">Membrane</keyword>
<feature type="region of interest" description="Disordered" evidence="3">
    <location>
        <begin position="174"/>
        <end position="204"/>
    </location>
</feature>
<evidence type="ECO:0000256" key="2">
    <source>
        <dbReference type="ARBA" id="ARBA00022737"/>
    </source>
</evidence>
<keyword evidence="6" id="KW-1185">Reference proteome</keyword>
<dbReference type="OMA" id="CLDEKGC"/>
<dbReference type="InterPro" id="IPR003591">
    <property type="entry name" value="Leu-rich_rpt_typical-subtyp"/>
</dbReference>
<reference evidence="6" key="1">
    <citation type="submission" date="2013-10" db="EMBL/GenBank/DDBJ databases">
        <title>Genome sequencing of Onchocerca volvulus.</title>
        <authorList>
            <person name="Cotton J."/>
            <person name="Tsai J."/>
            <person name="Stanley E."/>
            <person name="Tracey A."/>
            <person name="Holroyd N."/>
            <person name="Lustigman S."/>
            <person name="Berriman M."/>
        </authorList>
    </citation>
    <scope>NUCLEOTIDE SEQUENCE</scope>
</reference>
<protein>
    <recommendedName>
        <fullName evidence="7">Leucine-rich repeat-containing protein 59</fullName>
    </recommendedName>
</protein>
<reference evidence="5" key="2">
    <citation type="submission" date="2022-06" db="UniProtKB">
        <authorList>
            <consortium name="EnsemblMetazoa"/>
        </authorList>
    </citation>
    <scope>IDENTIFICATION</scope>
</reference>
<dbReference type="Pfam" id="PF13855">
    <property type="entry name" value="LRR_8"/>
    <property type="match status" value="1"/>
</dbReference>
<keyword evidence="4" id="KW-1133">Transmembrane helix</keyword>
<dbReference type="PROSITE" id="PS51450">
    <property type="entry name" value="LRR"/>
    <property type="match status" value="2"/>
</dbReference>
<dbReference type="EMBL" id="CMVM020000120">
    <property type="status" value="NOT_ANNOTATED_CDS"/>
    <property type="molecule type" value="Genomic_DNA"/>
</dbReference>
<evidence type="ECO:0000313" key="6">
    <source>
        <dbReference type="Proteomes" id="UP000024404"/>
    </source>
</evidence>
<keyword evidence="4" id="KW-0812">Transmembrane</keyword>
<dbReference type="PANTHER" id="PTHR48051">
    <property type="match status" value="1"/>
</dbReference>
<dbReference type="InterPro" id="IPR032675">
    <property type="entry name" value="LRR_dom_sf"/>
</dbReference>
<feature type="transmembrane region" description="Helical" evidence="4">
    <location>
        <begin position="251"/>
        <end position="275"/>
    </location>
</feature>
<dbReference type="InterPro" id="IPR050216">
    <property type="entry name" value="LRR_domain-containing"/>
</dbReference>
<keyword evidence="2" id="KW-0677">Repeat</keyword>
<dbReference type="GO" id="GO:0005737">
    <property type="term" value="C:cytoplasm"/>
    <property type="evidence" value="ECO:0007669"/>
    <property type="project" value="TreeGrafter"/>
</dbReference>
<sequence length="448" mass="51684">MSTKDVLYQSYVPDKMNEELSYKDLKALLDENEIDLSMRQLVSIPSKIPRATYLDFSNNSITSIPPDFCLLTHITKLDLSNNQIVHLPEEFGKLINLIHLDLYKNEVEELPLSFGELASLKWLDLKGNPLELELSQAAGDCLDEKGCKMAALNVVQLMHDRSVRQQRLLEKQKSVKKQFENSDASNHGPTVQKEKTKKKKNKHRDLACEHLEPAKEHVQENGPRTISKKDEKADYKTKKNEKCKSNNVMSLWWKILIISFFFTLAVSTFAVVMVVTNCVDEPRRWLLPSKPFCEDLRTVMTEHSFPSTISGNFFLSITSFLKSYIDAADIAWEEFEQNNDLVSSIRDAYSLLYMKLVSVKLLIQGYAVYKFENFVVFYNAYVADAVNNTMKNIWLLMRIFGLMVADLLMFIIGESLLFISSVVETIFTYAYRGDQLVEMLRNWWSKVK</sequence>
<evidence type="ECO:0000256" key="4">
    <source>
        <dbReference type="SAM" id="Phobius"/>
    </source>
</evidence>
<dbReference type="Pfam" id="PF00560">
    <property type="entry name" value="LRR_1"/>
    <property type="match status" value="1"/>
</dbReference>